<dbReference type="PROSITE" id="PS50042">
    <property type="entry name" value="CNMP_BINDING_3"/>
    <property type="match status" value="1"/>
</dbReference>
<dbReference type="GO" id="GO:0008773">
    <property type="term" value="F:[protein-PII] uridylyltransferase activity"/>
    <property type="evidence" value="ECO:0007669"/>
    <property type="project" value="InterPro"/>
</dbReference>
<dbReference type="SMART" id="SM00116">
    <property type="entry name" value="CBS"/>
    <property type="match status" value="2"/>
</dbReference>
<dbReference type="Pfam" id="PF00571">
    <property type="entry name" value="CBS"/>
    <property type="match status" value="2"/>
</dbReference>
<dbReference type="InterPro" id="IPR000644">
    <property type="entry name" value="CBS_dom"/>
</dbReference>
<protein>
    <submittedName>
        <fullName evidence="5">Cyclic nucleotide-binding protein</fullName>
    </submittedName>
</protein>
<dbReference type="InterPro" id="IPR018821">
    <property type="entry name" value="DUF294_put_nucleoTrafse_sb-bd"/>
</dbReference>
<dbReference type="SUPFAM" id="SSF51206">
    <property type="entry name" value="cAMP-binding domain-like"/>
    <property type="match status" value="1"/>
</dbReference>
<dbReference type="Pfam" id="PF03445">
    <property type="entry name" value="DUF294"/>
    <property type="match status" value="1"/>
</dbReference>
<proteinExistence type="predicted"/>
<sequence>MSAIHPSQLNFLARHAPFDHMEPGHLLWMLERMRLGYYAAGEVIVSPEQGAVDRFLVIKQGMVHGEQNVAHASEADTWLELAEGECFPLGALLADRPVASVYRAGSDTFCYELPAADFRQLNEMSAAFRDFCTRRIANLLEHSKQVIQAQYSHSSVEQQSLASPLSAIIRRAPVTCAPDTSVRRVLEVMHEQRIGSMVATDEEARPLGILTLHDVLDRIALPQIDLDQPVIQVMSAHLSSMPPQAQAHEAALMMAKHGFRHVLVVENERLIGLISEKDLFALQRVGLREIGSTIRHAETPEVLQQAAADIRHMAHNMMAQGVAPEQLTQFISTFNDLLTARVVELECKASGLLGTPLHEGLCWMALGSEGRVEQTLNTDQDNAIIFDVPQGMDADEVREKLLPVAKRINETLALCGFPLCKGEIMAGNPKWCLSLEEWKRTFSGWLSGGSPEALLHATIFFDFRSLYGAHHLAEDLRGWLARVASDNSRFLHLMAENALNNRPPLGVVRDFVVGKENKLDLKVNGITPFVDAARIFSLAAGVTQTNTIQRLRLSAAKMNLHESEIDAWIDALLFIQVLRLRHHDESSAEGAGDAALDNKIDPEKLNELDRRILKEAFRQARKLQARLSLEYHL</sequence>
<dbReference type="InterPro" id="IPR014710">
    <property type="entry name" value="RmlC-like_jellyroll"/>
</dbReference>
<organism evidence="5 6">
    <name type="scientific">Ferrigenium kumadai</name>
    <dbReference type="NCBI Taxonomy" id="1682490"/>
    <lineage>
        <taxon>Bacteria</taxon>
        <taxon>Pseudomonadati</taxon>
        <taxon>Pseudomonadota</taxon>
        <taxon>Betaproteobacteria</taxon>
        <taxon>Nitrosomonadales</taxon>
        <taxon>Gallionellaceae</taxon>
        <taxon>Ferrigenium</taxon>
    </lineage>
</organism>
<evidence type="ECO:0000256" key="2">
    <source>
        <dbReference type="PROSITE-ProRule" id="PRU00703"/>
    </source>
</evidence>
<dbReference type="EMBL" id="AP019536">
    <property type="protein sequence ID" value="BBI98460.1"/>
    <property type="molecule type" value="Genomic_DNA"/>
</dbReference>
<gene>
    <name evidence="5" type="ORF">FGKAn22_01530</name>
</gene>
<accession>A0AAN1SYK4</accession>
<evidence type="ECO:0000313" key="5">
    <source>
        <dbReference type="EMBL" id="BBI98460.1"/>
    </source>
</evidence>
<dbReference type="CDD" id="cd17771">
    <property type="entry name" value="CBS_pair_CAP-ED_NT_Pol-beta-like_DUF294_assoc"/>
    <property type="match status" value="1"/>
</dbReference>
<dbReference type="InterPro" id="IPR000595">
    <property type="entry name" value="cNMP-bd_dom"/>
</dbReference>
<dbReference type="InterPro" id="IPR051257">
    <property type="entry name" value="Diverse_CBS-Domain"/>
</dbReference>
<dbReference type="InterPro" id="IPR018490">
    <property type="entry name" value="cNMP-bd_dom_sf"/>
</dbReference>
<dbReference type="InterPro" id="IPR005105">
    <property type="entry name" value="GlnD_Uridyltrans_N"/>
</dbReference>
<dbReference type="CDD" id="cd00038">
    <property type="entry name" value="CAP_ED"/>
    <property type="match status" value="1"/>
</dbReference>
<dbReference type="Gene3D" id="2.60.120.10">
    <property type="entry name" value="Jelly Rolls"/>
    <property type="match status" value="1"/>
</dbReference>
<dbReference type="PANTHER" id="PTHR43080:SF2">
    <property type="entry name" value="CBS DOMAIN-CONTAINING PROTEIN"/>
    <property type="match status" value="1"/>
</dbReference>
<evidence type="ECO:0000259" key="3">
    <source>
        <dbReference type="PROSITE" id="PS50042"/>
    </source>
</evidence>
<dbReference type="RefSeq" id="WP_212786101.1">
    <property type="nucleotide sequence ID" value="NZ_AP019536.1"/>
</dbReference>
<dbReference type="KEGG" id="fku:FGKAn22_01530"/>
<dbReference type="CDD" id="cd05401">
    <property type="entry name" value="NT_GlnE_GlnD_like"/>
    <property type="match status" value="1"/>
</dbReference>
<dbReference type="SUPFAM" id="SSF54631">
    <property type="entry name" value="CBS-domain pair"/>
    <property type="match status" value="1"/>
</dbReference>
<keyword evidence="6" id="KW-1185">Reference proteome</keyword>
<dbReference type="Proteomes" id="UP001319121">
    <property type="component" value="Chromosome"/>
</dbReference>
<dbReference type="AlphaFoldDB" id="A0AAN1SYK4"/>
<name>A0AAN1SYK4_9PROT</name>
<dbReference type="PANTHER" id="PTHR43080">
    <property type="entry name" value="CBS DOMAIN-CONTAINING PROTEIN CBSX3, MITOCHONDRIAL"/>
    <property type="match status" value="1"/>
</dbReference>
<feature type="domain" description="Cyclic nucleotide-binding" evidence="3">
    <location>
        <begin position="17"/>
        <end position="121"/>
    </location>
</feature>
<dbReference type="InterPro" id="IPR046342">
    <property type="entry name" value="CBS_dom_sf"/>
</dbReference>
<evidence type="ECO:0000313" key="6">
    <source>
        <dbReference type="Proteomes" id="UP001319121"/>
    </source>
</evidence>
<dbReference type="PROSITE" id="PS51371">
    <property type="entry name" value="CBS"/>
    <property type="match status" value="2"/>
</dbReference>
<feature type="domain" description="CBS" evidence="4">
    <location>
        <begin position="169"/>
        <end position="226"/>
    </location>
</feature>
<feature type="domain" description="CBS" evidence="4">
    <location>
        <begin position="234"/>
        <end position="289"/>
    </location>
</feature>
<evidence type="ECO:0000256" key="1">
    <source>
        <dbReference type="ARBA" id="ARBA00023122"/>
    </source>
</evidence>
<keyword evidence="1 2" id="KW-0129">CBS domain</keyword>
<evidence type="ECO:0000259" key="4">
    <source>
        <dbReference type="PROSITE" id="PS51371"/>
    </source>
</evidence>
<dbReference type="Gene3D" id="3.10.580.10">
    <property type="entry name" value="CBS-domain"/>
    <property type="match status" value="1"/>
</dbReference>
<dbReference type="Pfam" id="PF10335">
    <property type="entry name" value="DUF294_C"/>
    <property type="match status" value="1"/>
</dbReference>
<reference evidence="5 6" key="1">
    <citation type="submission" date="2019-03" db="EMBL/GenBank/DDBJ databases">
        <title>Complete genome sequence of Ferrigenium kumadai strain An22, a microaerophilic iron-oxidizing bacterium isolated from a paddy field soil.</title>
        <authorList>
            <person name="Watanabe T."/>
            <person name="Asakawa S."/>
        </authorList>
    </citation>
    <scope>NUCLEOTIDE SEQUENCE [LARGE SCALE GENOMIC DNA]</scope>
    <source>
        <strain evidence="5 6">An22</strain>
    </source>
</reference>